<dbReference type="PANTHER" id="PTHR19384">
    <property type="entry name" value="NITRIC OXIDE SYNTHASE-RELATED"/>
    <property type="match status" value="1"/>
</dbReference>
<dbReference type="PROSITE" id="PS51384">
    <property type="entry name" value="FAD_FR"/>
    <property type="match status" value="1"/>
</dbReference>
<keyword evidence="5 12" id="KW-0288">FMN</keyword>
<keyword evidence="7 12" id="KW-0274">FAD</keyword>
<dbReference type="InterPro" id="IPR008254">
    <property type="entry name" value="Flavodoxin/NO_synth"/>
</dbReference>
<dbReference type="InterPro" id="IPR003097">
    <property type="entry name" value="CysJ-like_FAD-binding"/>
</dbReference>
<comment type="cofactor">
    <cofactor evidence="12">
        <name>FAD</name>
        <dbReference type="ChEBI" id="CHEBI:57692"/>
    </cofactor>
    <cofactor evidence="12">
        <name>FMN</name>
        <dbReference type="ChEBI" id="CHEBI:58210"/>
    </cofactor>
</comment>
<evidence type="ECO:0000256" key="1">
    <source>
        <dbReference type="ARBA" id="ARBA00010018"/>
    </source>
</evidence>
<keyword evidence="10 12" id="KW-0408">Iron</keyword>
<dbReference type="InterPro" id="IPR036396">
    <property type="entry name" value="Cyt_P450_sf"/>
</dbReference>
<evidence type="ECO:0000256" key="2">
    <source>
        <dbReference type="ARBA" id="ARBA00022448"/>
    </source>
</evidence>
<dbReference type="Gene3D" id="3.40.50.360">
    <property type="match status" value="1"/>
</dbReference>
<dbReference type="SUPFAM" id="SSF48264">
    <property type="entry name" value="Cytochrome P450"/>
    <property type="match status" value="1"/>
</dbReference>
<sequence>MGAHRPIPNTVPVPQRRRLPYFGHALSLPRGADAMLHLMKESRTLGPVFNLSVFGNDMILVSDPDIVAELSNTDRFVKCIPSDLLRLRDLGGDGLFTAFNEEPNWQLAHDILMPAFSLDAMRGYHSTMVAAARSLLASWDRHAIAQYSTDVPTDMTRLTFDTIGMCGFGYDFASFDRPEPHPFIASMMRALNHAQATNELPDIVNRFTKRKNAQYAADIRLMTDLIKDIVEQRRVDDPTRTDDLLGRMLNSVDPRTGTMLDDDNVRNQVMTFLIAGHETTGGALSFALYYLAKNPAVLSRAQQEVDLLWGTGDDIDPTYSDVGKLTYVRQILNEALRLWPTAPGYAVQPLEDTVVGGKYALHTDEAMTILTPALHRVPAWGDNVDSFDPERFSPEQVARRPVHVYKPFGNGERACIGRQFALHEATLVLGMLIHRFRLDDRTNYQLKIGMTLTIKPEGFTLVPIRRQASDRHRPAAAPATAPVAEIEPQITRPQLDHYRTLVVAHGSNLGTSSRIASELTTTATELGMDVTLHPLDEIVDALDPGTLLVVVASSYNGRPTDDATQFVQWVQGLDDRALDGVGFAVLGVGDSNWAATYQHIPTLVDARLAAAGATRVHPRGQADVAGEFTGTVERWVGALWDTIGTTATAAPSDDAELALEDALGQTPPAHSPRHVRLDTMTVLDCTELVDMDHHLGRSKKHIRLALPEGTTYRTADHIAILPRNLDANVERVAKRFTVELDNPVRLTGRGGGAHLPRNRVTSLREILKDTVELQDSASLATITTLADACSCPPEKAALRALAGLDAEEFDNQVVRTGTSALDLLERFESIDLPLEVFLGLLPELRPRRYSISSSPSVSPGVVDLMVSALDAPHRAPERGSNYRGTASNWLSSLRASETIAARVIPCSDGFRLTADAPAIVVSAGTGLAPFRGVIQDRLAARSAAPLLAYFGCDHPEVDYLHREELEKAEAEGVVSMRPTFAMDPVDGQRFVQDRMIAEGAEILAMVDAGCQIRVCGDGSRVGVGVDLALTQIFSDHAGLDTHRARERVELLRADGRYVSDVWTQ</sequence>
<keyword evidence="9 12" id="KW-0560">Oxidoreductase</keyword>
<keyword evidence="6 12" id="KW-0479">Metal-binding</keyword>
<comment type="cofactor">
    <cofactor evidence="12">
        <name>heme</name>
        <dbReference type="ChEBI" id="CHEBI:30413"/>
    </cofactor>
</comment>
<dbReference type="Pfam" id="PF00258">
    <property type="entry name" value="Flavodoxin_1"/>
    <property type="match status" value="1"/>
</dbReference>
<comment type="catalytic activity">
    <reaction evidence="12">
        <text>an organic molecule + reduced [NADPH--hemoprotein reductase] + O2 = an alcohol + oxidized [NADPH--hemoprotein reductase] + H2O + H(+)</text>
        <dbReference type="Rhea" id="RHEA:17149"/>
        <dbReference type="Rhea" id="RHEA-COMP:11964"/>
        <dbReference type="Rhea" id="RHEA-COMP:11965"/>
        <dbReference type="ChEBI" id="CHEBI:15377"/>
        <dbReference type="ChEBI" id="CHEBI:15378"/>
        <dbReference type="ChEBI" id="CHEBI:15379"/>
        <dbReference type="ChEBI" id="CHEBI:30879"/>
        <dbReference type="ChEBI" id="CHEBI:57618"/>
        <dbReference type="ChEBI" id="CHEBI:58210"/>
        <dbReference type="ChEBI" id="CHEBI:142491"/>
        <dbReference type="EC" id="1.14.14.1"/>
    </reaction>
</comment>
<dbReference type="InterPro" id="IPR023173">
    <property type="entry name" value="NADPH_Cyt_P450_Rdtase_alpha"/>
</dbReference>
<evidence type="ECO:0000256" key="7">
    <source>
        <dbReference type="ARBA" id="ARBA00022827"/>
    </source>
</evidence>
<proteinExistence type="inferred from homology"/>
<evidence type="ECO:0000256" key="3">
    <source>
        <dbReference type="ARBA" id="ARBA00022617"/>
    </source>
</evidence>
<dbReference type="Pfam" id="PF00667">
    <property type="entry name" value="FAD_binding_1"/>
    <property type="match status" value="1"/>
</dbReference>
<comment type="similarity">
    <text evidence="1 12">In the N-terminal section; belongs to the cytochrome P450 family.</text>
</comment>
<dbReference type="InterPro" id="IPR039261">
    <property type="entry name" value="FNR_nucleotide-bd"/>
</dbReference>
<dbReference type="InterPro" id="IPR017972">
    <property type="entry name" value="Cyt_P450_CS"/>
</dbReference>
<evidence type="ECO:0000256" key="4">
    <source>
        <dbReference type="ARBA" id="ARBA00022630"/>
    </source>
</evidence>
<dbReference type="RefSeq" id="WP_338889289.1">
    <property type="nucleotide sequence ID" value="NZ_CP147846.1"/>
</dbReference>
<evidence type="ECO:0000256" key="12">
    <source>
        <dbReference type="PIRNR" id="PIRNR000209"/>
    </source>
</evidence>
<dbReference type="Pfam" id="PF00067">
    <property type="entry name" value="p450"/>
    <property type="match status" value="1"/>
</dbReference>
<dbReference type="Proteomes" id="UP001432000">
    <property type="component" value="Chromosome"/>
</dbReference>
<evidence type="ECO:0000256" key="6">
    <source>
        <dbReference type="ARBA" id="ARBA00022723"/>
    </source>
</evidence>
<organism evidence="15 16">
    <name type="scientific">Rhodococcus sovatensis</name>
    <dbReference type="NCBI Taxonomy" id="1805840"/>
    <lineage>
        <taxon>Bacteria</taxon>
        <taxon>Bacillati</taxon>
        <taxon>Actinomycetota</taxon>
        <taxon>Actinomycetes</taxon>
        <taxon>Mycobacteriales</taxon>
        <taxon>Nocardiaceae</taxon>
        <taxon>Rhodococcus</taxon>
    </lineage>
</organism>
<evidence type="ECO:0000256" key="9">
    <source>
        <dbReference type="ARBA" id="ARBA00023002"/>
    </source>
</evidence>
<name>A0ABZ2PI55_9NOCA</name>
<dbReference type="Pfam" id="PF00175">
    <property type="entry name" value="NAD_binding_1"/>
    <property type="match status" value="1"/>
</dbReference>
<keyword evidence="4 12" id="KW-0285">Flavoprotein</keyword>
<feature type="domain" description="Flavodoxin-like" evidence="13">
    <location>
        <begin position="501"/>
        <end position="640"/>
    </location>
</feature>
<evidence type="ECO:0000256" key="11">
    <source>
        <dbReference type="ARBA" id="ARBA00023033"/>
    </source>
</evidence>
<dbReference type="InterPro" id="IPR029039">
    <property type="entry name" value="Flavoprotein-like_sf"/>
</dbReference>
<dbReference type="Gene3D" id="3.40.50.80">
    <property type="entry name" value="Nucleotide-binding domain of ferredoxin-NADP reductase (FNR) module"/>
    <property type="match status" value="1"/>
</dbReference>
<dbReference type="EC" id="1.6.2.4" evidence="12"/>
<keyword evidence="12" id="KW-0249">Electron transport</keyword>
<dbReference type="InterPro" id="IPR002401">
    <property type="entry name" value="Cyt_P450_E_grp-I"/>
</dbReference>
<evidence type="ECO:0000313" key="16">
    <source>
        <dbReference type="Proteomes" id="UP001432000"/>
    </source>
</evidence>
<dbReference type="InterPro" id="IPR001433">
    <property type="entry name" value="OxRdtase_FAD/NAD-bd"/>
</dbReference>
<dbReference type="PROSITE" id="PS50902">
    <property type="entry name" value="FLAVODOXIN_LIKE"/>
    <property type="match status" value="1"/>
</dbReference>
<reference evidence="15 16" key="1">
    <citation type="submission" date="2024-03" db="EMBL/GenBank/DDBJ databases">
        <title>Natural products discovery in diverse microorganisms through a two-stage MS feature dereplication strategy.</title>
        <authorList>
            <person name="Zhang R."/>
        </authorList>
    </citation>
    <scope>NUCLEOTIDE SEQUENCE [LARGE SCALE GENOMIC DNA]</scope>
    <source>
        <strain evidence="15 16">18930</strain>
    </source>
</reference>
<dbReference type="PROSITE" id="PS00086">
    <property type="entry name" value="CYTOCHROME_P450"/>
    <property type="match status" value="1"/>
</dbReference>
<dbReference type="EMBL" id="CP147846">
    <property type="protein sequence ID" value="WXG68838.1"/>
    <property type="molecule type" value="Genomic_DNA"/>
</dbReference>
<dbReference type="CDD" id="cd11068">
    <property type="entry name" value="CYP120A1"/>
    <property type="match status" value="1"/>
</dbReference>
<evidence type="ECO:0000259" key="14">
    <source>
        <dbReference type="PROSITE" id="PS51384"/>
    </source>
</evidence>
<gene>
    <name evidence="15" type="ORF">WDS16_27275</name>
</gene>
<keyword evidence="11 12" id="KW-0503">Monooxygenase</keyword>
<dbReference type="InterPro" id="IPR017927">
    <property type="entry name" value="FAD-bd_FR_type"/>
</dbReference>
<dbReference type="Gene3D" id="1.10.630.10">
    <property type="entry name" value="Cytochrome P450"/>
    <property type="match status" value="1"/>
</dbReference>
<evidence type="ECO:0000313" key="15">
    <source>
        <dbReference type="EMBL" id="WXG68838.1"/>
    </source>
</evidence>
<dbReference type="PANTHER" id="PTHR19384:SF17">
    <property type="entry name" value="NADPH--CYTOCHROME P450 REDUCTASE"/>
    <property type="match status" value="1"/>
</dbReference>
<dbReference type="PRINTS" id="PR00385">
    <property type="entry name" value="P450"/>
</dbReference>
<dbReference type="SUPFAM" id="SSF52343">
    <property type="entry name" value="Ferredoxin reductase-like, C-terminal NADP-linked domain"/>
    <property type="match status" value="1"/>
</dbReference>
<dbReference type="PRINTS" id="PR00463">
    <property type="entry name" value="EP450I"/>
</dbReference>
<dbReference type="SUPFAM" id="SSF52218">
    <property type="entry name" value="Flavoproteins"/>
    <property type="match status" value="1"/>
</dbReference>
<keyword evidence="3 12" id="KW-0349">Heme</keyword>
<feature type="domain" description="FAD-binding FR-type" evidence="14">
    <location>
        <begin position="670"/>
        <end position="913"/>
    </location>
</feature>
<dbReference type="PIRSF" id="PIRSF000209">
    <property type="entry name" value="Bifunctional_P450_P450R"/>
    <property type="match status" value="1"/>
</dbReference>
<accession>A0ABZ2PI55</accession>
<protein>
    <recommendedName>
        <fullName evidence="12">Bifunctional cytochrome P450/NADPH--P450 reductase</fullName>
    </recommendedName>
    <domain>
        <recommendedName>
            <fullName evidence="12">Cytochrome P450</fullName>
            <ecNumber evidence="12">1.14.14.1</ecNumber>
        </recommendedName>
    </domain>
    <domain>
        <recommendedName>
            <fullName evidence="12">NADPH--cytochrome P450 reductase</fullName>
            <ecNumber evidence="12">1.6.2.4</ecNumber>
        </recommendedName>
    </domain>
</protein>
<dbReference type="Gene3D" id="2.40.30.10">
    <property type="entry name" value="Translation factors"/>
    <property type="match status" value="1"/>
</dbReference>
<keyword evidence="16" id="KW-1185">Reference proteome</keyword>
<evidence type="ECO:0000256" key="10">
    <source>
        <dbReference type="ARBA" id="ARBA00023004"/>
    </source>
</evidence>
<dbReference type="EC" id="1.14.14.1" evidence="12"/>
<evidence type="ECO:0000259" key="13">
    <source>
        <dbReference type="PROSITE" id="PS50902"/>
    </source>
</evidence>
<dbReference type="SUPFAM" id="SSF63380">
    <property type="entry name" value="Riboflavin synthase domain-like"/>
    <property type="match status" value="1"/>
</dbReference>
<evidence type="ECO:0000256" key="8">
    <source>
        <dbReference type="ARBA" id="ARBA00022857"/>
    </source>
</evidence>
<evidence type="ECO:0000256" key="5">
    <source>
        <dbReference type="ARBA" id="ARBA00022643"/>
    </source>
</evidence>
<dbReference type="InterPro" id="IPR023206">
    <property type="entry name" value="Bifunctional_P450_P450_red"/>
</dbReference>
<dbReference type="InterPro" id="IPR017938">
    <property type="entry name" value="Riboflavin_synthase-like_b-brl"/>
</dbReference>
<dbReference type="InterPro" id="IPR001128">
    <property type="entry name" value="Cyt_P450"/>
</dbReference>
<keyword evidence="2 12" id="KW-0813">Transport</keyword>
<dbReference type="Gene3D" id="1.20.990.10">
    <property type="entry name" value="NADPH-cytochrome p450 Reductase, Chain A, domain 3"/>
    <property type="match status" value="1"/>
</dbReference>
<keyword evidence="8 12" id="KW-0521">NADP</keyword>
<comment type="catalytic activity">
    <reaction evidence="12">
        <text>2 oxidized [cytochrome P450] + NADPH = 2 reduced [cytochrome P450] + NADP(+) + H(+)</text>
        <dbReference type="Rhea" id="RHEA:24040"/>
        <dbReference type="Rhea" id="RHEA-COMP:14627"/>
        <dbReference type="Rhea" id="RHEA-COMP:14628"/>
        <dbReference type="ChEBI" id="CHEBI:15378"/>
        <dbReference type="ChEBI" id="CHEBI:55376"/>
        <dbReference type="ChEBI" id="CHEBI:57783"/>
        <dbReference type="ChEBI" id="CHEBI:58349"/>
        <dbReference type="ChEBI" id="CHEBI:60344"/>
        <dbReference type="EC" id="1.6.2.4"/>
    </reaction>
</comment>